<protein>
    <recommendedName>
        <fullName evidence="4">Transmembrane protein</fullName>
    </recommendedName>
</protein>
<evidence type="ECO:0000313" key="3">
    <source>
        <dbReference type="Proteomes" id="UP001318860"/>
    </source>
</evidence>
<proteinExistence type="predicted"/>
<accession>A0ABR0VJA9</accession>
<gene>
    <name evidence="2" type="ORF">DH2020_031613</name>
</gene>
<dbReference type="Proteomes" id="UP001318860">
    <property type="component" value="Unassembled WGS sequence"/>
</dbReference>
<evidence type="ECO:0000313" key="2">
    <source>
        <dbReference type="EMBL" id="KAK6134688.1"/>
    </source>
</evidence>
<comment type="caution">
    <text evidence="2">The sequence shown here is derived from an EMBL/GenBank/DDBJ whole genome shotgun (WGS) entry which is preliminary data.</text>
</comment>
<reference evidence="2 3" key="1">
    <citation type="journal article" date="2021" name="Comput. Struct. Biotechnol. J.">
        <title>De novo genome assembly of the potent medicinal plant Rehmannia glutinosa using nanopore technology.</title>
        <authorList>
            <person name="Ma L."/>
            <person name="Dong C."/>
            <person name="Song C."/>
            <person name="Wang X."/>
            <person name="Zheng X."/>
            <person name="Niu Y."/>
            <person name="Chen S."/>
            <person name="Feng W."/>
        </authorList>
    </citation>
    <scope>NUCLEOTIDE SEQUENCE [LARGE SCALE GENOMIC DNA]</scope>
    <source>
        <strain evidence="2">DH-2019</strain>
    </source>
</reference>
<evidence type="ECO:0000256" key="1">
    <source>
        <dbReference type="SAM" id="MobiDB-lite"/>
    </source>
</evidence>
<name>A0ABR0VJA9_REHGL</name>
<keyword evidence="3" id="KW-1185">Reference proteome</keyword>
<sequence>MKPIPVPAGEEVGPKLTRLLYFVGAGVLCTAGINKWKDLEKKSIQKQEQLNGPSLDNPSTVVHKAVE</sequence>
<evidence type="ECO:0008006" key="4">
    <source>
        <dbReference type="Google" id="ProtNLM"/>
    </source>
</evidence>
<organism evidence="2 3">
    <name type="scientific">Rehmannia glutinosa</name>
    <name type="common">Chinese foxglove</name>
    <dbReference type="NCBI Taxonomy" id="99300"/>
    <lineage>
        <taxon>Eukaryota</taxon>
        <taxon>Viridiplantae</taxon>
        <taxon>Streptophyta</taxon>
        <taxon>Embryophyta</taxon>
        <taxon>Tracheophyta</taxon>
        <taxon>Spermatophyta</taxon>
        <taxon>Magnoliopsida</taxon>
        <taxon>eudicotyledons</taxon>
        <taxon>Gunneridae</taxon>
        <taxon>Pentapetalae</taxon>
        <taxon>asterids</taxon>
        <taxon>lamiids</taxon>
        <taxon>Lamiales</taxon>
        <taxon>Orobanchaceae</taxon>
        <taxon>Rehmannieae</taxon>
        <taxon>Rehmannia</taxon>
    </lineage>
</organism>
<feature type="region of interest" description="Disordered" evidence="1">
    <location>
        <begin position="44"/>
        <end position="67"/>
    </location>
</feature>
<feature type="compositionally biased region" description="Polar residues" evidence="1">
    <location>
        <begin position="46"/>
        <end position="60"/>
    </location>
</feature>
<dbReference type="EMBL" id="JABTTQ020001142">
    <property type="protein sequence ID" value="KAK6134688.1"/>
    <property type="molecule type" value="Genomic_DNA"/>
</dbReference>